<evidence type="ECO:0000313" key="2">
    <source>
        <dbReference type="Proteomes" id="UP001456524"/>
    </source>
</evidence>
<accession>A0ABR1XPJ1</accession>
<protein>
    <submittedName>
        <fullName evidence="1">Uncharacterized protein</fullName>
    </submittedName>
</protein>
<gene>
    <name evidence="1" type="ORF">IWX90DRAFT_439483</name>
</gene>
<sequence length="161" mass="17261">MIRSHFDCLSSVVGSLMRLRLPSACSACSACSTCSACSARHACFSAASPARGFRHDVLLCSCFGIHFPTFSWFAVVLGGGGEWANGRGVILPRLGYRTVNIASQMGLLDAGSEKVGEGKGRRRSAEGGVLDRICVEAIAVRMEEVCMQLHGRLLVWSLLHD</sequence>
<reference evidence="1 2" key="1">
    <citation type="journal article" date="2022" name="G3 (Bethesda)">
        <title>Enemy or ally: a genomic approach to elucidate the lifestyle of Phyllosticta citrichinaensis.</title>
        <authorList>
            <person name="Buijs V.A."/>
            <person name="Groenewald J.Z."/>
            <person name="Haridas S."/>
            <person name="LaButti K.M."/>
            <person name="Lipzen A."/>
            <person name="Martin F.M."/>
            <person name="Barry K."/>
            <person name="Grigoriev I.V."/>
            <person name="Crous P.W."/>
            <person name="Seidl M.F."/>
        </authorList>
    </citation>
    <scope>NUCLEOTIDE SEQUENCE [LARGE SCALE GENOMIC DNA]</scope>
    <source>
        <strain evidence="1 2">CBS 129764</strain>
    </source>
</reference>
<organism evidence="1 2">
    <name type="scientific">Phyllosticta citrichinensis</name>
    <dbReference type="NCBI Taxonomy" id="1130410"/>
    <lineage>
        <taxon>Eukaryota</taxon>
        <taxon>Fungi</taxon>
        <taxon>Dikarya</taxon>
        <taxon>Ascomycota</taxon>
        <taxon>Pezizomycotina</taxon>
        <taxon>Dothideomycetes</taxon>
        <taxon>Dothideomycetes incertae sedis</taxon>
        <taxon>Botryosphaeriales</taxon>
        <taxon>Phyllostictaceae</taxon>
        <taxon>Phyllosticta</taxon>
    </lineage>
</organism>
<proteinExistence type="predicted"/>
<dbReference type="EMBL" id="JBBWUH010000007">
    <property type="protein sequence ID" value="KAK8162095.1"/>
    <property type="molecule type" value="Genomic_DNA"/>
</dbReference>
<name>A0ABR1XPJ1_9PEZI</name>
<comment type="caution">
    <text evidence="1">The sequence shown here is derived from an EMBL/GenBank/DDBJ whole genome shotgun (WGS) entry which is preliminary data.</text>
</comment>
<dbReference type="Proteomes" id="UP001456524">
    <property type="component" value="Unassembled WGS sequence"/>
</dbReference>
<evidence type="ECO:0000313" key="1">
    <source>
        <dbReference type="EMBL" id="KAK8162095.1"/>
    </source>
</evidence>
<keyword evidence="2" id="KW-1185">Reference proteome</keyword>